<dbReference type="InterPro" id="IPR011006">
    <property type="entry name" value="CheY-like_superfamily"/>
</dbReference>
<name>I4YZP7_9HYPH</name>
<dbReference type="PATRIC" id="fig|864069.3.peg.2103"/>
<dbReference type="GO" id="GO:0000160">
    <property type="term" value="P:phosphorelay signal transduction system"/>
    <property type="evidence" value="ECO:0007669"/>
    <property type="project" value="InterPro"/>
</dbReference>
<dbReference type="Proteomes" id="UP000003947">
    <property type="component" value="Unassembled WGS sequence"/>
</dbReference>
<dbReference type="EMBL" id="JH660641">
    <property type="protein sequence ID" value="EIM29439.1"/>
    <property type="molecule type" value="Genomic_DNA"/>
</dbReference>
<feature type="region of interest" description="Disordered" evidence="2">
    <location>
        <begin position="1"/>
        <end position="34"/>
    </location>
</feature>
<organism evidence="4 5">
    <name type="scientific">Microvirga lotononidis</name>
    <dbReference type="NCBI Taxonomy" id="864069"/>
    <lineage>
        <taxon>Bacteria</taxon>
        <taxon>Pseudomonadati</taxon>
        <taxon>Pseudomonadota</taxon>
        <taxon>Alphaproteobacteria</taxon>
        <taxon>Hyphomicrobiales</taxon>
        <taxon>Methylobacteriaceae</taxon>
        <taxon>Microvirga</taxon>
    </lineage>
</organism>
<keyword evidence="4" id="KW-0238">DNA-binding</keyword>
<comment type="caution">
    <text evidence="1">Lacks conserved residue(s) required for the propagation of feature annotation.</text>
</comment>
<dbReference type="Gene3D" id="3.40.50.2300">
    <property type="match status" value="1"/>
</dbReference>
<keyword evidence="5" id="KW-1185">Reference proteome</keyword>
<dbReference type="PROSITE" id="PS50110">
    <property type="entry name" value="RESPONSE_REGULATORY"/>
    <property type="match status" value="1"/>
</dbReference>
<feature type="domain" description="Response regulatory" evidence="3">
    <location>
        <begin position="43"/>
        <end position="171"/>
    </location>
</feature>
<reference evidence="4 5" key="1">
    <citation type="submission" date="2012-02" db="EMBL/GenBank/DDBJ databases">
        <title>Improved High-Quality Draft sequence of Microvirga sp. WSM3557.</title>
        <authorList>
            <consortium name="US DOE Joint Genome Institute"/>
            <person name="Lucas S."/>
            <person name="Han J."/>
            <person name="Lapidus A."/>
            <person name="Cheng J.-F."/>
            <person name="Goodwin L."/>
            <person name="Pitluck S."/>
            <person name="Peters L."/>
            <person name="Zhang X."/>
            <person name="Detter J.C."/>
            <person name="Han C."/>
            <person name="Tapia R."/>
            <person name="Land M."/>
            <person name="Hauser L."/>
            <person name="Kyrpides N."/>
            <person name="Ivanova N."/>
            <person name="Pagani I."/>
            <person name="Brau L."/>
            <person name="Yates R."/>
            <person name="O'Hara G."/>
            <person name="Rui T."/>
            <person name="Howieson J."/>
            <person name="Reeve W."/>
            <person name="Woyke T."/>
        </authorList>
    </citation>
    <scope>NUCLEOTIDE SEQUENCE [LARGE SCALE GENOMIC DNA]</scope>
    <source>
        <strain evidence="4 5">WSM3557</strain>
    </source>
</reference>
<evidence type="ECO:0000313" key="5">
    <source>
        <dbReference type="Proteomes" id="UP000003947"/>
    </source>
</evidence>
<dbReference type="STRING" id="864069.MicloDRAFT_00019170"/>
<accession>I4YZP7</accession>
<proteinExistence type="predicted"/>
<evidence type="ECO:0000256" key="1">
    <source>
        <dbReference type="PROSITE-ProRule" id="PRU00169"/>
    </source>
</evidence>
<dbReference type="AlphaFoldDB" id="I4YZP7"/>
<sequence>MNSWDEDCPGANAASRSAPCPRLGRMSPRRAPKGIASMATPQRILIADDNPIMRETLAQWLRAQAHDVITASRGESALAALRDWSRPVGWLYTRAVLPGLVDGWILADQYHDLHENRPVILAGAEQRISSRGDRVLMRPTPAAIFNALRLVLTAAETTSVTPNGAEASRAA</sequence>
<dbReference type="HOGENOM" id="CLU_000445_69_8_5"/>
<evidence type="ECO:0000313" key="4">
    <source>
        <dbReference type="EMBL" id="EIM29439.1"/>
    </source>
</evidence>
<dbReference type="GO" id="GO:0003677">
    <property type="term" value="F:DNA binding"/>
    <property type="evidence" value="ECO:0007669"/>
    <property type="project" value="UniProtKB-KW"/>
</dbReference>
<dbReference type="InterPro" id="IPR001789">
    <property type="entry name" value="Sig_transdc_resp-reg_receiver"/>
</dbReference>
<protein>
    <submittedName>
        <fullName evidence="4">Response regulator with CheY-like receiver, AAA-type ATPase, and DNA-binding domains</fullName>
    </submittedName>
</protein>
<dbReference type="eggNOG" id="COG0784">
    <property type="taxonomic scope" value="Bacteria"/>
</dbReference>
<dbReference type="RefSeq" id="WP_009490904.1">
    <property type="nucleotide sequence ID" value="NZ_CP141048.1"/>
</dbReference>
<evidence type="ECO:0000256" key="2">
    <source>
        <dbReference type="SAM" id="MobiDB-lite"/>
    </source>
</evidence>
<evidence type="ECO:0000259" key="3">
    <source>
        <dbReference type="PROSITE" id="PS50110"/>
    </source>
</evidence>
<dbReference type="CDD" id="cd00156">
    <property type="entry name" value="REC"/>
    <property type="match status" value="1"/>
</dbReference>
<dbReference type="SUPFAM" id="SSF52172">
    <property type="entry name" value="CheY-like"/>
    <property type="match status" value="1"/>
</dbReference>
<gene>
    <name evidence="4" type="ORF">MicloDRAFT_00019170</name>
</gene>